<keyword evidence="9 10" id="KW-0961">Cell wall biogenesis/degradation</keyword>
<keyword evidence="4 10" id="KW-0808">Transferase</keyword>
<dbReference type="InterPro" id="IPR004276">
    <property type="entry name" value="GlycoTrans_28_N"/>
</dbReference>
<gene>
    <name evidence="10" type="primary">murG</name>
    <name evidence="13" type="ORF">SAMN06265795_101568</name>
</gene>
<comment type="subcellular location">
    <subcellularLocation>
        <location evidence="10">Cell membrane</location>
        <topology evidence="10">Peripheral membrane protein</topology>
        <orientation evidence="10">Cytoplasmic side</orientation>
    </subcellularLocation>
</comment>
<evidence type="ECO:0000256" key="10">
    <source>
        <dbReference type="HAMAP-Rule" id="MF_00033"/>
    </source>
</evidence>
<evidence type="ECO:0000256" key="1">
    <source>
        <dbReference type="ARBA" id="ARBA00022475"/>
    </source>
</evidence>
<dbReference type="HAMAP" id="MF_00033">
    <property type="entry name" value="MurG"/>
    <property type="match status" value="1"/>
</dbReference>
<feature type="domain" description="Glycosyltransferase family 28 N-terminal" evidence="11">
    <location>
        <begin position="5"/>
        <end position="141"/>
    </location>
</feature>
<dbReference type="GO" id="GO:0005975">
    <property type="term" value="P:carbohydrate metabolic process"/>
    <property type="evidence" value="ECO:0007669"/>
    <property type="project" value="InterPro"/>
</dbReference>
<keyword evidence="8 10" id="KW-0131">Cell cycle</keyword>
<dbReference type="CDD" id="cd03785">
    <property type="entry name" value="GT28_MurG"/>
    <property type="match status" value="1"/>
</dbReference>
<organism evidence="13 14">
    <name type="scientific">Noviherbaspirillum humi</name>
    <dbReference type="NCBI Taxonomy" id="1688639"/>
    <lineage>
        <taxon>Bacteria</taxon>
        <taxon>Pseudomonadati</taxon>
        <taxon>Pseudomonadota</taxon>
        <taxon>Betaproteobacteria</taxon>
        <taxon>Burkholderiales</taxon>
        <taxon>Oxalobacteraceae</taxon>
        <taxon>Noviherbaspirillum</taxon>
    </lineage>
</organism>
<name>A0A239CNP0_9BURK</name>
<dbReference type="GO" id="GO:0071555">
    <property type="term" value="P:cell wall organization"/>
    <property type="evidence" value="ECO:0007669"/>
    <property type="project" value="UniProtKB-KW"/>
</dbReference>
<dbReference type="InterPro" id="IPR007235">
    <property type="entry name" value="Glyco_trans_28_C"/>
</dbReference>
<comment type="pathway">
    <text evidence="10">Cell wall biogenesis; peptidoglycan biosynthesis.</text>
</comment>
<dbReference type="Pfam" id="PF04101">
    <property type="entry name" value="Glyco_tran_28_C"/>
    <property type="match status" value="1"/>
</dbReference>
<dbReference type="GO" id="GO:0005886">
    <property type="term" value="C:plasma membrane"/>
    <property type="evidence" value="ECO:0007669"/>
    <property type="project" value="UniProtKB-SubCell"/>
</dbReference>
<protein>
    <recommendedName>
        <fullName evidence="10">UDP-N-acetylglucosamine--N-acetylmuramyl-(pentapeptide) pyrophosphoryl-undecaprenol N-acetylglucosamine transferase</fullName>
        <ecNumber evidence="10">2.4.1.227</ecNumber>
    </recommendedName>
    <alternativeName>
        <fullName evidence="10">Undecaprenyl-PP-MurNAc-pentapeptide-UDPGlcNAc GlcNAc transferase</fullName>
    </alternativeName>
</protein>
<feature type="binding site" evidence="10">
    <location>
        <position position="191"/>
    </location>
    <ligand>
        <name>UDP-N-acetyl-alpha-D-glucosamine</name>
        <dbReference type="ChEBI" id="CHEBI:57705"/>
    </ligand>
</feature>
<comment type="similarity">
    <text evidence="10">Belongs to the glycosyltransferase 28 family. MurG subfamily.</text>
</comment>
<feature type="binding site" evidence="10">
    <location>
        <position position="163"/>
    </location>
    <ligand>
        <name>UDP-N-acetyl-alpha-D-glucosamine</name>
        <dbReference type="ChEBI" id="CHEBI:57705"/>
    </ligand>
</feature>
<dbReference type="Proteomes" id="UP000198284">
    <property type="component" value="Unassembled WGS sequence"/>
</dbReference>
<evidence type="ECO:0000256" key="9">
    <source>
        <dbReference type="ARBA" id="ARBA00023316"/>
    </source>
</evidence>
<dbReference type="AlphaFoldDB" id="A0A239CNP0"/>
<dbReference type="PANTHER" id="PTHR21015:SF22">
    <property type="entry name" value="GLYCOSYLTRANSFERASE"/>
    <property type="match status" value="1"/>
</dbReference>
<dbReference type="GO" id="GO:0008360">
    <property type="term" value="P:regulation of cell shape"/>
    <property type="evidence" value="ECO:0007669"/>
    <property type="project" value="UniProtKB-KW"/>
</dbReference>
<keyword evidence="1 10" id="KW-1003">Cell membrane</keyword>
<comment type="caution">
    <text evidence="10">Lacks conserved residue(s) required for the propagation of feature annotation.</text>
</comment>
<reference evidence="13 14" key="1">
    <citation type="submission" date="2017-06" db="EMBL/GenBank/DDBJ databases">
        <authorList>
            <person name="Kim H.J."/>
            <person name="Triplett B.A."/>
        </authorList>
    </citation>
    <scope>NUCLEOTIDE SEQUENCE [LARGE SCALE GENOMIC DNA]</scope>
    <source>
        <strain evidence="13 14">U15</strain>
    </source>
</reference>
<feature type="domain" description="Glycosyl transferase family 28 C-terminal" evidence="12">
    <location>
        <begin position="185"/>
        <end position="335"/>
    </location>
</feature>
<evidence type="ECO:0000256" key="4">
    <source>
        <dbReference type="ARBA" id="ARBA00022679"/>
    </source>
</evidence>
<evidence type="ECO:0000256" key="8">
    <source>
        <dbReference type="ARBA" id="ARBA00023306"/>
    </source>
</evidence>
<evidence type="ECO:0000313" key="14">
    <source>
        <dbReference type="Proteomes" id="UP000198284"/>
    </source>
</evidence>
<keyword evidence="3 10" id="KW-0328">Glycosyltransferase</keyword>
<dbReference type="GO" id="GO:0050511">
    <property type="term" value="F:undecaprenyldiphospho-muramoylpentapeptide beta-N-acetylglucosaminyltransferase activity"/>
    <property type="evidence" value="ECO:0007669"/>
    <property type="project" value="UniProtKB-UniRule"/>
</dbReference>
<evidence type="ECO:0000313" key="13">
    <source>
        <dbReference type="EMBL" id="SNS21760.1"/>
    </source>
</evidence>
<feature type="binding site" evidence="10">
    <location>
        <begin position="11"/>
        <end position="13"/>
    </location>
    <ligand>
        <name>UDP-N-acetyl-alpha-D-glucosamine</name>
        <dbReference type="ChEBI" id="CHEBI:57705"/>
    </ligand>
</feature>
<keyword evidence="7 10" id="KW-0472">Membrane</keyword>
<dbReference type="PANTHER" id="PTHR21015">
    <property type="entry name" value="UDP-N-ACETYLGLUCOSAMINE--N-ACETYLMURAMYL-(PENTAPEPTIDE) PYROPHOSPHORYL-UNDECAPRENOL N-ACETYLGLUCOSAMINE TRANSFERASE 1"/>
    <property type="match status" value="1"/>
</dbReference>
<dbReference type="UniPathway" id="UPA00219"/>
<evidence type="ECO:0000256" key="2">
    <source>
        <dbReference type="ARBA" id="ARBA00022618"/>
    </source>
</evidence>
<dbReference type="GO" id="GO:0051301">
    <property type="term" value="P:cell division"/>
    <property type="evidence" value="ECO:0007669"/>
    <property type="project" value="UniProtKB-KW"/>
</dbReference>
<comment type="function">
    <text evidence="10">Cell wall formation. Catalyzes the transfer of a GlcNAc subunit on undecaprenyl-pyrophosphoryl-MurNAc-pentapeptide (lipid intermediate I) to form undecaprenyl-pyrophosphoryl-MurNAc-(pentapeptide)GlcNAc (lipid intermediate II).</text>
</comment>
<dbReference type="OrthoDB" id="9808936at2"/>
<comment type="catalytic activity">
    <reaction evidence="10">
        <text>di-trans,octa-cis-undecaprenyl diphospho-N-acetyl-alpha-D-muramoyl-L-alanyl-D-glutamyl-meso-2,6-diaminopimeloyl-D-alanyl-D-alanine + UDP-N-acetyl-alpha-D-glucosamine = di-trans,octa-cis-undecaprenyl diphospho-[N-acetyl-alpha-D-glucosaminyl-(1-&gt;4)]-N-acetyl-alpha-D-muramoyl-L-alanyl-D-glutamyl-meso-2,6-diaminopimeloyl-D-alanyl-D-alanine + UDP + H(+)</text>
        <dbReference type="Rhea" id="RHEA:31227"/>
        <dbReference type="ChEBI" id="CHEBI:15378"/>
        <dbReference type="ChEBI" id="CHEBI:57705"/>
        <dbReference type="ChEBI" id="CHEBI:58223"/>
        <dbReference type="ChEBI" id="CHEBI:61387"/>
        <dbReference type="ChEBI" id="CHEBI:61388"/>
        <dbReference type="EC" id="2.4.1.227"/>
    </reaction>
</comment>
<dbReference type="GO" id="GO:0009252">
    <property type="term" value="P:peptidoglycan biosynthetic process"/>
    <property type="evidence" value="ECO:0007669"/>
    <property type="project" value="UniProtKB-UniRule"/>
</dbReference>
<sequence>MKRLLIMAAGTGGHIFPGLAIARTMQERGWEVSWLGTQHGMEQDIVPKHGVPMDAIDFAGLRGKGMAHTVRGVFRMAGGLAKCFSIIGRRRPDVVLGMGGYVTVPGGLMARLRGKPLVLVNADAGLLLSNKTLAPLASKVLFGFPADFGAAAGKAVVSGNPVRAEILALPEPAQRYAGRSGPLRLLVVGGSLGAKVLNESVPAALALLPKEARPVVTHQSGKQHIDALRAAYAQAGVDAEVVDFINDMPRRYAEADLVICRSGAITVSELTAAGVASVLVPFIASTTSHQRDNAQWMAAQQAGIHLPQGELSAQRLAQLLQTMTRESCRAMAEAAYRLGRRQANDAIATVLEEVSNT</sequence>
<proteinExistence type="inferred from homology"/>
<evidence type="ECO:0000256" key="5">
    <source>
        <dbReference type="ARBA" id="ARBA00022960"/>
    </source>
</evidence>
<feature type="binding site" evidence="10">
    <location>
        <position position="245"/>
    </location>
    <ligand>
        <name>UDP-N-acetyl-alpha-D-glucosamine</name>
        <dbReference type="ChEBI" id="CHEBI:57705"/>
    </ligand>
</feature>
<keyword evidence="2 10" id="KW-0132">Cell division</keyword>
<keyword evidence="5 10" id="KW-0133">Cell shape</keyword>
<dbReference type="Gene3D" id="3.40.50.2000">
    <property type="entry name" value="Glycogen Phosphorylase B"/>
    <property type="match status" value="2"/>
</dbReference>
<feature type="binding site" evidence="10">
    <location>
        <position position="290"/>
    </location>
    <ligand>
        <name>UDP-N-acetyl-alpha-D-glucosamine</name>
        <dbReference type="ChEBI" id="CHEBI:57705"/>
    </ligand>
</feature>
<dbReference type="GO" id="GO:0051991">
    <property type="term" value="F:UDP-N-acetyl-D-glucosamine:N-acetylmuramoyl-L-alanyl-D-glutamyl-meso-2,6-diaminopimelyl-D-alanyl-D-alanine-diphosphoundecaprenol 4-beta-N-acetylglucosaminlytransferase activity"/>
    <property type="evidence" value="ECO:0007669"/>
    <property type="project" value="RHEA"/>
</dbReference>
<accession>A0A239CNP0</accession>
<keyword evidence="6 10" id="KW-0573">Peptidoglycan synthesis</keyword>
<evidence type="ECO:0000256" key="3">
    <source>
        <dbReference type="ARBA" id="ARBA00022676"/>
    </source>
</evidence>
<dbReference type="EC" id="2.4.1.227" evidence="10"/>
<dbReference type="SUPFAM" id="SSF53756">
    <property type="entry name" value="UDP-Glycosyltransferase/glycogen phosphorylase"/>
    <property type="match status" value="1"/>
</dbReference>
<evidence type="ECO:0000256" key="6">
    <source>
        <dbReference type="ARBA" id="ARBA00022984"/>
    </source>
</evidence>
<dbReference type="Pfam" id="PF03033">
    <property type="entry name" value="Glyco_transf_28"/>
    <property type="match status" value="1"/>
</dbReference>
<evidence type="ECO:0000256" key="7">
    <source>
        <dbReference type="ARBA" id="ARBA00023136"/>
    </source>
</evidence>
<dbReference type="EMBL" id="FZOT01000001">
    <property type="protein sequence ID" value="SNS21760.1"/>
    <property type="molecule type" value="Genomic_DNA"/>
</dbReference>
<dbReference type="InterPro" id="IPR006009">
    <property type="entry name" value="GlcNAc_MurG"/>
</dbReference>
<evidence type="ECO:0000259" key="11">
    <source>
        <dbReference type="Pfam" id="PF03033"/>
    </source>
</evidence>
<dbReference type="RefSeq" id="WP_089397747.1">
    <property type="nucleotide sequence ID" value="NZ_FZOT01000001.1"/>
</dbReference>
<evidence type="ECO:0000259" key="12">
    <source>
        <dbReference type="Pfam" id="PF04101"/>
    </source>
</evidence>
<keyword evidence="14" id="KW-1185">Reference proteome</keyword>
<dbReference type="NCBIfam" id="TIGR01133">
    <property type="entry name" value="murG"/>
    <property type="match status" value="1"/>
</dbReference>